<gene>
    <name evidence="4" type="ORF">PU630_09460</name>
</gene>
<dbReference type="SMART" id="SM00903">
    <property type="entry name" value="Flavin_Reduct"/>
    <property type="match status" value="1"/>
</dbReference>
<dbReference type="Proteomes" id="UP001214553">
    <property type="component" value="Chromosome"/>
</dbReference>
<dbReference type="SUPFAM" id="SSF50475">
    <property type="entry name" value="FMN-binding split barrel"/>
    <property type="match status" value="1"/>
</dbReference>
<dbReference type="InterPro" id="IPR050268">
    <property type="entry name" value="NADH-dep_flavin_reductase"/>
</dbReference>
<reference evidence="4 5" key="1">
    <citation type="submission" date="2023-03" db="EMBL/GenBank/DDBJ databases">
        <title>Genome sequence of Microbacterium sp. KACC 23027.</title>
        <authorList>
            <person name="Kim S."/>
            <person name="Heo J."/>
            <person name="Kwon S.-W."/>
        </authorList>
    </citation>
    <scope>NUCLEOTIDE SEQUENCE [LARGE SCALE GENOMIC DNA]</scope>
    <source>
        <strain evidence="4 5">KACC 23027</strain>
    </source>
</reference>
<dbReference type="PANTHER" id="PTHR30466">
    <property type="entry name" value="FLAVIN REDUCTASE"/>
    <property type="match status" value="1"/>
</dbReference>
<dbReference type="EMBL" id="CP119108">
    <property type="protein sequence ID" value="WEG07491.1"/>
    <property type="molecule type" value="Genomic_DNA"/>
</dbReference>
<evidence type="ECO:0000256" key="1">
    <source>
        <dbReference type="ARBA" id="ARBA00008898"/>
    </source>
</evidence>
<name>A0ABY8BTJ8_9MICO</name>
<evidence type="ECO:0000259" key="3">
    <source>
        <dbReference type="SMART" id="SM00903"/>
    </source>
</evidence>
<evidence type="ECO:0000256" key="2">
    <source>
        <dbReference type="ARBA" id="ARBA00023002"/>
    </source>
</evidence>
<protein>
    <submittedName>
        <fullName evidence="4">Flavin reductase family protein</fullName>
    </submittedName>
</protein>
<dbReference type="Pfam" id="PF01613">
    <property type="entry name" value="Flavin_Reduct"/>
    <property type="match status" value="1"/>
</dbReference>
<evidence type="ECO:0000313" key="4">
    <source>
        <dbReference type="EMBL" id="WEG07491.1"/>
    </source>
</evidence>
<evidence type="ECO:0000313" key="5">
    <source>
        <dbReference type="Proteomes" id="UP001214553"/>
    </source>
</evidence>
<sequence length="175" mass="18655">MDAIPPAVRVLGETSVRADQDAYKQLATLAARGVAVVSAVQGRWDVAATVTDFLSVSYDPPTMVVSLFGLSRIAEAVTSSGRFAVSLLAHDQRGLADRLGAPGAPLVGLLDQVPHSRREPLAPVVIDSALAWFELRVVATQDAATHVLVVGEVVATCATARWSARPLVRWRSEYQ</sequence>
<dbReference type="Gene3D" id="2.30.110.10">
    <property type="entry name" value="Electron Transport, Fmn-binding Protein, Chain A"/>
    <property type="match status" value="1"/>
</dbReference>
<organism evidence="4 5">
    <name type="scientific">Microbacterium horticulturae</name>
    <dbReference type="NCBI Taxonomy" id="3028316"/>
    <lineage>
        <taxon>Bacteria</taxon>
        <taxon>Bacillati</taxon>
        <taxon>Actinomycetota</taxon>
        <taxon>Actinomycetes</taxon>
        <taxon>Micrococcales</taxon>
        <taxon>Microbacteriaceae</taxon>
        <taxon>Microbacterium</taxon>
    </lineage>
</organism>
<dbReference type="RefSeq" id="WP_275276830.1">
    <property type="nucleotide sequence ID" value="NZ_CP119108.1"/>
</dbReference>
<dbReference type="PANTHER" id="PTHR30466:SF11">
    <property type="entry name" value="FLAVIN-DEPENDENT MONOOXYGENASE, REDUCTASE SUBUNIT HSAB"/>
    <property type="match status" value="1"/>
</dbReference>
<keyword evidence="5" id="KW-1185">Reference proteome</keyword>
<feature type="domain" description="Flavin reductase like" evidence="3">
    <location>
        <begin position="29"/>
        <end position="175"/>
    </location>
</feature>
<dbReference type="InterPro" id="IPR002563">
    <property type="entry name" value="Flavin_Rdtase-like_dom"/>
</dbReference>
<accession>A0ABY8BTJ8</accession>
<keyword evidence="2" id="KW-0560">Oxidoreductase</keyword>
<proteinExistence type="inferred from homology"/>
<comment type="similarity">
    <text evidence="1">Belongs to the non-flavoprotein flavin reductase family.</text>
</comment>
<dbReference type="InterPro" id="IPR012349">
    <property type="entry name" value="Split_barrel_FMN-bd"/>
</dbReference>